<evidence type="ECO:0000313" key="2">
    <source>
        <dbReference type="Proteomes" id="UP000630149"/>
    </source>
</evidence>
<dbReference type="PANTHER" id="PTHR42637">
    <property type="entry name" value="TRNA-(MS[2]IO[6]A)-HYDROXYLASE"/>
    <property type="match status" value="1"/>
</dbReference>
<dbReference type="RefSeq" id="WP_131775374.1">
    <property type="nucleotide sequence ID" value="NZ_BMOB01000001.1"/>
</dbReference>
<evidence type="ECO:0000313" key="1">
    <source>
        <dbReference type="EMBL" id="GGI76184.1"/>
    </source>
</evidence>
<protein>
    <submittedName>
        <fullName evidence="1">tRNA-(Ms[2]io[6]A)-hydroxylase</fullName>
    </submittedName>
</protein>
<dbReference type="PANTHER" id="PTHR42637:SF1">
    <property type="entry name" value="TRNA 2-(METHYLSULFANYL)-N(6)-ISOPENTENYLADENOSINE(37) HYDROXYLASE"/>
    <property type="match status" value="1"/>
</dbReference>
<gene>
    <name evidence="1" type="ORF">GCM10007966_01280</name>
</gene>
<keyword evidence="2" id="KW-1185">Reference proteome</keyword>
<proteinExistence type="predicted"/>
<dbReference type="Pfam" id="PF06175">
    <property type="entry name" value="MiaE"/>
    <property type="match status" value="1"/>
</dbReference>
<dbReference type="InterPro" id="IPR012347">
    <property type="entry name" value="Ferritin-like"/>
</dbReference>
<comment type="caution">
    <text evidence="1">The sequence shown here is derived from an EMBL/GenBank/DDBJ whole genome shotgun (WGS) entry which is preliminary data.</text>
</comment>
<reference evidence="1" key="1">
    <citation type="journal article" date="2014" name="Int. J. Syst. Evol. Microbiol.">
        <title>Complete genome sequence of Corynebacterium casei LMG S-19264T (=DSM 44701T), isolated from a smear-ripened cheese.</title>
        <authorList>
            <consortium name="US DOE Joint Genome Institute (JGI-PGF)"/>
            <person name="Walter F."/>
            <person name="Albersmeier A."/>
            <person name="Kalinowski J."/>
            <person name="Ruckert C."/>
        </authorList>
    </citation>
    <scope>NUCLEOTIDE SEQUENCE</scope>
    <source>
        <strain evidence="1">JCM 13919</strain>
    </source>
</reference>
<organism evidence="1 2">
    <name type="scientific">Legionella impletisoli</name>
    <dbReference type="NCBI Taxonomy" id="343510"/>
    <lineage>
        <taxon>Bacteria</taxon>
        <taxon>Pseudomonadati</taxon>
        <taxon>Pseudomonadota</taxon>
        <taxon>Gammaproteobacteria</taxon>
        <taxon>Legionellales</taxon>
        <taxon>Legionellaceae</taxon>
        <taxon>Legionella</taxon>
    </lineage>
</organism>
<name>A0A917JLQ4_9GAMM</name>
<dbReference type="Gene3D" id="1.20.1260.10">
    <property type="match status" value="1"/>
</dbReference>
<dbReference type="InterPro" id="IPR010386">
    <property type="entry name" value="tRNA-Hydrxlase_MiaE"/>
</dbReference>
<reference evidence="1" key="2">
    <citation type="submission" date="2020-09" db="EMBL/GenBank/DDBJ databases">
        <authorList>
            <person name="Sun Q."/>
            <person name="Ohkuma M."/>
        </authorList>
    </citation>
    <scope>NUCLEOTIDE SEQUENCE</scope>
    <source>
        <strain evidence="1">JCM 13919</strain>
    </source>
</reference>
<dbReference type="GO" id="GO:0045301">
    <property type="term" value="F:tRNA 2-(methylsulfanyl)-N(6)-isopentenyladenosine(37) hydroxylase activity"/>
    <property type="evidence" value="ECO:0007669"/>
    <property type="project" value="InterPro"/>
</dbReference>
<sequence length="206" mass="23475">MFATETNDFQTLSHFLGLPTPKEWLDRAVIELPLLLVDHAHCERKAAVTAINFMSKYPEKAELVRVMSPLAREELLHFEKVIQLLKKKNIKFGPLKPSSYATKLHQAVTKNAGHARLSDQLIIGAIIEARSCERFQLLAAAITDSALSRFYLSLAKSEARHFEEYLRLATLYENDITTRVKLFLDIENETIASYDTTFRFHSGIPI</sequence>
<accession>A0A917JLQ4</accession>
<dbReference type="SUPFAM" id="SSF47240">
    <property type="entry name" value="Ferritin-like"/>
    <property type="match status" value="1"/>
</dbReference>
<dbReference type="OrthoDB" id="9802518at2"/>
<dbReference type="InterPro" id="IPR009078">
    <property type="entry name" value="Ferritin-like_SF"/>
</dbReference>
<dbReference type="Proteomes" id="UP000630149">
    <property type="component" value="Unassembled WGS sequence"/>
</dbReference>
<dbReference type="EMBL" id="BMOB01000001">
    <property type="protein sequence ID" value="GGI76184.1"/>
    <property type="molecule type" value="Genomic_DNA"/>
</dbReference>
<dbReference type="AlphaFoldDB" id="A0A917JLQ4"/>
<dbReference type="PIRSF" id="PIRSF020736">
    <property type="entry name" value="MiaE"/>
    <property type="match status" value="1"/>
</dbReference>
<dbReference type="CDD" id="cd07910">
    <property type="entry name" value="MiaE"/>
    <property type="match status" value="1"/>
</dbReference>
<dbReference type="GO" id="GO:0006400">
    <property type="term" value="P:tRNA modification"/>
    <property type="evidence" value="ECO:0007669"/>
    <property type="project" value="InterPro"/>
</dbReference>